<evidence type="ECO:0000313" key="2">
    <source>
        <dbReference type="Proteomes" id="UP000274850"/>
    </source>
</evidence>
<name>A0A285PWD2_9VIRU</name>
<organism evidence="1">
    <name type="scientific">Cedratvirus lausannensis</name>
    <dbReference type="NCBI Taxonomy" id="2023205"/>
    <lineage>
        <taxon>Viruses</taxon>
        <taxon>Pithoviruses</taxon>
        <taxon>Orthocedratvirinae</taxon>
        <taxon>Alphacedratvirus</taxon>
        <taxon>Alphacedratvirus francolausannense</taxon>
    </lineage>
</organism>
<gene>
    <name evidence="1" type="ORF">BQ9231_00080</name>
</gene>
<dbReference type="Proteomes" id="UP000274850">
    <property type="component" value="Segment"/>
</dbReference>
<accession>A0A285PWD2</accession>
<sequence>MWRQKFLSLGVPLFTDPKTEEDWEDLYKDALEVHDMLLKETCIPLKLNLYKLKPNQARFFFPHLLPEDILPYLENQKIKPRIKEYRVRLLQADDTEAYFLDKHLQEINFMSLHLFQNLLILEIRNGRKDLIKEKAMHLSKEEFENLYHLFYVLL</sequence>
<protein>
    <submittedName>
        <fullName evidence="1">Uncharacterized protein</fullName>
    </submittedName>
</protein>
<dbReference type="EMBL" id="LT907979">
    <property type="protein sequence ID" value="SOB73963.1"/>
    <property type="molecule type" value="Genomic_DNA"/>
</dbReference>
<keyword evidence="2" id="KW-1185">Reference proteome</keyword>
<reference evidence="1" key="1">
    <citation type="submission" date="2017-08" db="EMBL/GenBank/DDBJ databases">
        <authorList>
            <person name="de Groot N.N."/>
        </authorList>
    </citation>
    <scope>NUCLEOTIDE SEQUENCE</scope>
</reference>
<proteinExistence type="predicted"/>
<evidence type="ECO:0000313" key="1">
    <source>
        <dbReference type="EMBL" id="SOB73963.1"/>
    </source>
</evidence>